<gene>
    <name evidence="2" type="ORF">HG542_20760</name>
</gene>
<accession>A0A7Y7E959</accession>
<evidence type="ECO:0000313" key="2">
    <source>
        <dbReference type="EMBL" id="NVK80072.1"/>
    </source>
</evidence>
<dbReference type="Pfam" id="PF19746">
    <property type="entry name" value="DUF6233"/>
    <property type="match status" value="1"/>
</dbReference>
<name>A0A7Y7E959_STRMO</name>
<reference evidence="2 3" key="1">
    <citation type="submission" date="2020-04" db="EMBL/GenBank/DDBJ databases">
        <title>Draft Genome Sequence of Streptomyces morookaense DSM 40503, an 8-azaguanine-producing strain.</title>
        <authorList>
            <person name="Qi J."/>
            <person name="Gao J.-M."/>
        </authorList>
    </citation>
    <scope>NUCLEOTIDE SEQUENCE [LARGE SCALE GENOMIC DNA]</scope>
    <source>
        <strain evidence="2 3">DSM 40503</strain>
    </source>
</reference>
<feature type="region of interest" description="Disordered" evidence="1">
    <location>
        <begin position="47"/>
        <end position="84"/>
    </location>
</feature>
<feature type="compositionally biased region" description="Pro residues" evidence="1">
    <location>
        <begin position="57"/>
        <end position="66"/>
    </location>
</feature>
<dbReference type="InterPro" id="IPR046200">
    <property type="entry name" value="DUF6233"/>
</dbReference>
<dbReference type="EMBL" id="JABBXF010000046">
    <property type="protein sequence ID" value="NVK80072.1"/>
    <property type="molecule type" value="Genomic_DNA"/>
</dbReference>
<organism evidence="2 3">
    <name type="scientific">Streptomyces morookaense</name>
    <name type="common">Streptoverticillium morookaense</name>
    <dbReference type="NCBI Taxonomy" id="1970"/>
    <lineage>
        <taxon>Bacteria</taxon>
        <taxon>Bacillati</taxon>
        <taxon>Actinomycetota</taxon>
        <taxon>Actinomycetes</taxon>
        <taxon>Kitasatosporales</taxon>
        <taxon>Streptomycetaceae</taxon>
        <taxon>Streptomyces</taxon>
    </lineage>
</organism>
<evidence type="ECO:0000256" key="1">
    <source>
        <dbReference type="SAM" id="MobiDB-lite"/>
    </source>
</evidence>
<protein>
    <submittedName>
        <fullName evidence="2">Uncharacterized protein</fullName>
    </submittedName>
</protein>
<dbReference type="AlphaFoldDB" id="A0A7Y7E959"/>
<dbReference type="Proteomes" id="UP000587462">
    <property type="component" value="Unassembled WGS sequence"/>
</dbReference>
<evidence type="ECO:0000313" key="3">
    <source>
        <dbReference type="Proteomes" id="UP000587462"/>
    </source>
</evidence>
<feature type="compositionally biased region" description="Low complexity" evidence="1">
    <location>
        <begin position="67"/>
        <end position="81"/>
    </location>
</feature>
<proteinExistence type="predicted"/>
<sequence length="146" mass="15872">MVAHQFIAGRDLCEPSDVHFTVPSTHVEPLEGTSYRGVPIRRHLKAIARARTGRSHPAPPPTPQPAAPASGASQAPDAPAADTDRWKIQQMRRAYDSTGPRRTVVHHQDCWMERGPADLTTEQAVEALRRPGAEPCEACGAGRLQT</sequence>
<keyword evidence="3" id="KW-1185">Reference proteome</keyword>
<comment type="caution">
    <text evidence="2">The sequence shown here is derived from an EMBL/GenBank/DDBJ whole genome shotgun (WGS) entry which is preliminary data.</text>
</comment>
<dbReference type="RefSeq" id="WP_171083611.1">
    <property type="nucleotide sequence ID" value="NZ_BNBU01000011.1"/>
</dbReference>